<dbReference type="InterPro" id="IPR008914">
    <property type="entry name" value="PEBP"/>
</dbReference>
<dbReference type="AlphaFoldDB" id="A0A7Y9LSS0"/>
<dbReference type="Pfam" id="PF01161">
    <property type="entry name" value="PBP"/>
    <property type="match status" value="1"/>
</dbReference>
<evidence type="ECO:0000256" key="1">
    <source>
        <dbReference type="ARBA" id="ARBA00007120"/>
    </source>
</evidence>
<dbReference type="PANTHER" id="PTHR30289:SF1">
    <property type="entry name" value="PEBP (PHOSPHATIDYLETHANOLAMINE-BINDING PROTEIN) FAMILY PROTEIN"/>
    <property type="match status" value="1"/>
</dbReference>
<dbReference type="Gene3D" id="3.90.280.10">
    <property type="entry name" value="PEBP-like"/>
    <property type="match status" value="1"/>
</dbReference>
<comment type="similarity">
    <text evidence="1">Belongs to the UPF0098 family.</text>
</comment>
<dbReference type="Proteomes" id="UP000521748">
    <property type="component" value="Unassembled WGS sequence"/>
</dbReference>
<reference evidence="2 3" key="1">
    <citation type="submission" date="2020-07" db="EMBL/GenBank/DDBJ databases">
        <title>Sequencing the genomes of 1000 actinobacteria strains.</title>
        <authorList>
            <person name="Klenk H.-P."/>
        </authorList>
    </citation>
    <scope>NUCLEOTIDE SEQUENCE [LARGE SCALE GENOMIC DNA]</scope>
    <source>
        <strain evidence="2 3">DSM 102047</strain>
    </source>
</reference>
<accession>A0A7Y9LSS0</accession>
<dbReference type="CDD" id="cd00865">
    <property type="entry name" value="PEBP_bact_arch"/>
    <property type="match status" value="1"/>
</dbReference>
<gene>
    <name evidence="2" type="ORF">FHU41_001151</name>
</gene>
<proteinExistence type="inferred from homology"/>
<dbReference type="PANTHER" id="PTHR30289">
    <property type="entry name" value="UNCHARACTERIZED PROTEIN YBCL-RELATED"/>
    <property type="match status" value="1"/>
</dbReference>
<dbReference type="InterPro" id="IPR005247">
    <property type="entry name" value="YbhB_YbcL/LppC-like"/>
</dbReference>
<name>A0A7Y9LSS0_9MICC</name>
<dbReference type="EMBL" id="JACBYQ010000001">
    <property type="protein sequence ID" value="NYE94930.1"/>
    <property type="molecule type" value="Genomic_DNA"/>
</dbReference>
<evidence type="ECO:0008006" key="4">
    <source>
        <dbReference type="Google" id="ProtNLM"/>
    </source>
</evidence>
<evidence type="ECO:0000313" key="2">
    <source>
        <dbReference type="EMBL" id="NYE94930.1"/>
    </source>
</evidence>
<protein>
    <recommendedName>
        <fullName evidence="4">Raf kinase inhibitor-like protein, YbhB/YbcL family</fullName>
    </recommendedName>
</protein>
<keyword evidence="3" id="KW-1185">Reference proteome</keyword>
<dbReference type="InterPro" id="IPR036610">
    <property type="entry name" value="PEBP-like_sf"/>
</dbReference>
<evidence type="ECO:0000313" key="3">
    <source>
        <dbReference type="Proteomes" id="UP000521748"/>
    </source>
</evidence>
<organism evidence="2 3">
    <name type="scientific">Psychromicrobium silvestre</name>
    <dbReference type="NCBI Taxonomy" id="1645614"/>
    <lineage>
        <taxon>Bacteria</taxon>
        <taxon>Bacillati</taxon>
        <taxon>Actinomycetota</taxon>
        <taxon>Actinomycetes</taxon>
        <taxon>Micrococcales</taxon>
        <taxon>Micrococcaceae</taxon>
        <taxon>Psychromicrobium</taxon>
    </lineage>
</organism>
<comment type="caution">
    <text evidence="2">The sequence shown here is derived from an EMBL/GenBank/DDBJ whole genome shotgun (WGS) entry which is preliminary data.</text>
</comment>
<dbReference type="SUPFAM" id="SSF49777">
    <property type="entry name" value="PEBP-like"/>
    <property type="match status" value="1"/>
</dbReference>
<sequence>MAVSLLGKLLRKVRPDENRSSWYAPELAAEETLQVQSTAFQDGQAIPLTHSGKGRGDNLSPALSWSQAPAGTKQLLLIIEDIDVPLPRPIIHTIAALSPSLLGLPEGSLNQEDENIRFLPASFGSHGYAGPRPLPGHGVHRYGFQLFALDRPLGEEPKNVAALLELVRGHVLARGRLTGIQEG</sequence>